<feature type="compositionally biased region" description="Basic residues" evidence="7">
    <location>
        <begin position="121"/>
        <end position="134"/>
    </location>
</feature>
<keyword evidence="3" id="KW-0805">Transcription regulation</keyword>
<proteinExistence type="predicted"/>
<evidence type="ECO:0000256" key="6">
    <source>
        <dbReference type="ARBA" id="ARBA00023242"/>
    </source>
</evidence>
<dbReference type="InterPro" id="IPR017887">
    <property type="entry name" value="TF_TCP_subgr"/>
</dbReference>
<dbReference type="InterPro" id="IPR017888">
    <property type="entry name" value="CYC/TB1_R_domain"/>
</dbReference>
<name>A0A2I4FWA6_JUGRE</name>
<dbReference type="GeneID" id="109002586"/>
<dbReference type="Pfam" id="PF03634">
    <property type="entry name" value="TCP"/>
    <property type="match status" value="1"/>
</dbReference>
<evidence type="ECO:0000256" key="4">
    <source>
        <dbReference type="ARBA" id="ARBA00023125"/>
    </source>
</evidence>
<dbReference type="PROSITE" id="PS51369">
    <property type="entry name" value="TCP"/>
    <property type="match status" value="1"/>
</dbReference>
<evidence type="ECO:0000313" key="8">
    <source>
        <dbReference type="Proteomes" id="UP000235220"/>
    </source>
</evidence>
<feature type="region of interest" description="Disordered" evidence="7">
    <location>
        <begin position="102"/>
        <end position="141"/>
    </location>
</feature>
<feature type="compositionally biased region" description="Basic and acidic residues" evidence="7">
    <location>
        <begin position="24"/>
        <end position="38"/>
    </location>
</feature>
<comment type="subcellular location">
    <subcellularLocation>
        <location evidence="1">Nucleus</location>
    </subcellularLocation>
</comment>
<organism evidence="8 9">
    <name type="scientific">Juglans regia</name>
    <name type="common">English walnut</name>
    <dbReference type="NCBI Taxonomy" id="51240"/>
    <lineage>
        <taxon>Eukaryota</taxon>
        <taxon>Viridiplantae</taxon>
        <taxon>Streptophyta</taxon>
        <taxon>Embryophyta</taxon>
        <taxon>Tracheophyta</taxon>
        <taxon>Spermatophyta</taxon>
        <taxon>Magnoliopsida</taxon>
        <taxon>eudicotyledons</taxon>
        <taxon>Gunneridae</taxon>
        <taxon>Pentapetalae</taxon>
        <taxon>rosids</taxon>
        <taxon>fabids</taxon>
        <taxon>Fagales</taxon>
        <taxon>Juglandaceae</taxon>
        <taxon>Juglans</taxon>
    </lineage>
</organism>
<dbReference type="PANTHER" id="PTHR31072">
    <property type="entry name" value="TRANSCRIPTION FACTOR TCP4-RELATED"/>
    <property type="match status" value="1"/>
</dbReference>
<feature type="region of interest" description="Disordered" evidence="7">
    <location>
        <begin position="23"/>
        <end position="44"/>
    </location>
</feature>
<dbReference type="Proteomes" id="UP000235220">
    <property type="component" value="Chromosome 15"/>
</dbReference>
<evidence type="ECO:0000256" key="2">
    <source>
        <dbReference type="ARBA" id="ARBA00022473"/>
    </source>
</evidence>
<dbReference type="STRING" id="51240.A0A2I4FWA6"/>
<dbReference type="PANTHER" id="PTHR31072:SF87">
    <property type="entry name" value="TRANSCRIPTION FACTOR TCP12"/>
    <property type="match status" value="1"/>
</dbReference>
<dbReference type="PROSITE" id="PS51370">
    <property type="entry name" value="R"/>
    <property type="match status" value="1"/>
</dbReference>
<dbReference type="KEGG" id="jre:109002586"/>
<keyword evidence="2" id="KW-0217">Developmental protein</keyword>
<evidence type="ECO:0000313" key="9">
    <source>
        <dbReference type="RefSeq" id="XP_018835934.2"/>
    </source>
</evidence>
<dbReference type="GO" id="GO:0003700">
    <property type="term" value="F:DNA-binding transcription factor activity"/>
    <property type="evidence" value="ECO:0000318"/>
    <property type="project" value="GO_Central"/>
</dbReference>
<accession>A0A2I4FWA6</accession>
<dbReference type="GO" id="GO:0043565">
    <property type="term" value="F:sequence-specific DNA binding"/>
    <property type="evidence" value="ECO:0000318"/>
    <property type="project" value="GO_Central"/>
</dbReference>
<evidence type="ECO:0000256" key="1">
    <source>
        <dbReference type="ARBA" id="ARBA00004123"/>
    </source>
</evidence>
<evidence type="ECO:0000256" key="5">
    <source>
        <dbReference type="ARBA" id="ARBA00023163"/>
    </source>
</evidence>
<keyword evidence="5" id="KW-0804">Transcription</keyword>
<keyword evidence="8" id="KW-1185">Reference proteome</keyword>
<protein>
    <submittedName>
        <fullName evidence="9">Transcription factor TCP12-like</fullName>
    </submittedName>
</protein>
<dbReference type="GO" id="GO:2000032">
    <property type="term" value="P:regulation of secondary shoot formation"/>
    <property type="evidence" value="ECO:0000318"/>
    <property type="project" value="GO_Central"/>
</dbReference>
<evidence type="ECO:0000256" key="3">
    <source>
        <dbReference type="ARBA" id="ARBA00023015"/>
    </source>
</evidence>
<gene>
    <name evidence="9" type="primary">LOC109002586</name>
</gene>
<dbReference type="RefSeq" id="XP_018835934.2">
    <property type="nucleotide sequence ID" value="XM_018980389.2"/>
</dbReference>
<keyword evidence="6" id="KW-0539">Nucleus</keyword>
<dbReference type="GO" id="GO:0005634">
    <property type="term" value="C:nucleus"/>
    <property type="evidence" value="ECO:0000318"/>
    <property type="project" value="GO_Central"/>
</dbReference>
<keyword evidence="4" id="KW-0238">DNA-binding</keyword>
<evidence type="ECO:0000256" key="7">
    <source>
        <dbReference type="SAM" id="MobiDB-lite"/>
    </source>
</evidence>
<dbReference type="AlphaFoldDB" id="A0A2I4FWA6"/>
<dbReference type="InterPro" id="IPR005333">
    <property type="entry name" value="Transcription_factor_TCP"/>
</dbReference>
<dbReference type="OrthoDB" id="1896834at2759"/>
<reference evidence="9" key="1">
    <citation type="submission" date="2025-08" db="UniProtKB">
        <authorList>
            <consortium name="RefSeq"/>
        </authorList>
    </citation>
    <scope>IDENTIFICATION</scope>
    <source>
        <tissue evidence="9">Leaves</tissue>
    </source>
</reference>
<sequence length="503" mass="55804">MFPRSSSDQGPFIYTSPSILEKPFANDEKTSSGQDQEHPSSYSHLSAPFFEDDELFFSHFLSQQKLFVCSNSQAEIENSVAATDKATDNRKEACSNTVAEQIPSKRKFPNKKSIGDAKPTGPRKRTGKKDRHSKICTAQGPRDRRMRLSLQIARKFFDLQDMLGFDKASKTIEWLFSKSRTAITELTESISHVKQTCSDGAKSVSVTSDSEVVSENVEIASDGDQRGFCADVESFNRVATEKTNRKLHIVARDSRNKARARARERTRKKMMIRGHEVSTEISVGPNPNNSNLVRLCSSSPQLETGNQESYFPSQNMKSSPKIVAEVEERCSHLLGHQIDSVCINENFLGIVGAPTSSNLVLNDSRNDLAASSGGNTEEDFPGFPVNLSSNSNNNANMQSFCCTTSTNTKSSTGNVQLRIPSAMGTSKSHELKHTSIFMTTYNTQEQIMLNSIFRSSTPNIQDQNRSSIFFTSLNTQRENPSTNFLATSINNCLQSHFLGNEFS</sequence>
<dbReference type="Gramene" id="Jr15_00300_p1">
    <property type="protein sequence ID" value="cds.Jr15_00300_p1"/>
    <property type="gene ID" value="Jr15_00300"/>
</dbReference>